<evidence type="ECO:0000313" key="5">
    <source>
        <dbReference type="Proteomes" id="UP000681340"/>
    </source>
</evidence>
<evidence type="ECO:0000259" key="3">
    <source>
        <dbReference type="PROSITE" id="PS50110"/>
    </source>
</evidence>
<comment type="caution">
    <text evidence="4">The sequence shown here is derived from an EMBL/GenBank/DDBJ whole genome shotgun (WGS) entry which is preliminary data.</text>
</comment>
<protein>
    <submittedName>
        <fullName evidence="4">Response regulator</fullName>
    </submittedName>
</protein>
<dbReference type="GO" id="GO:0000160">
    <property type="term" value="P:phosphorelay signal transduction system"/>
    <property type="evidence" value="ECO:0007669"/>
    <property type="project" value="InterPro"/>
</dbReference>
<keyword evidence="1 2" id="KW-0597">Phosphoprotein</keyword>
<reference evidence="4" key="1">
    <citation type="submission" date="2021-03" db="EMBL/GenBank/DDBJ databases">
        <title>Whole genome shotgun sequence of Actinoplanes auranticolor NBRC 12245.</title>
        <authorList>
            <person name="Komaki H."/>
            <person name="Tamura T."/>
        </authorList>
    </citation>
    <scope>NUCLEOTIDE SEQUENCE</scope>
    <source>
        <strain evidence="4">NBRC 12245</strain>
    </source>
</reference>
<feature type="modified residue" description="4-aspartylphosphate" evidence="2">
    <location>
        <position position="62"/>
    </location>
</feature>
<dbReference type="Pfam" id="PF00072">
    <property type="entry name" value="Response_reg"/>
    <property type="match status" value="1"/>
</dbReference>
<proteinExistence type="predicted"/>
<dbReference type="AlphaFoldDB" id="A0A919SKH5"/>
<dbReference type="PROSITE" id="PS50110">
    <property type="entry name" value="RESPONSE_REGULATORY"/>
    <property type="match status" value="1"/>
</dbReference>
<dbReference type="PANTHER" id="PTHR44591:SF3">
    <property type="entry name" value="RESPONSE REGULATORY DOMAIN-CONTAINING PROTEIN"/>
    <property type="match status" value="1"/>
</dbReference>
<dbReference type="SUPFAM" id="SSF52172">
    <property type="entry name" value="CheY-like"/>
    <property type="match status" value="1"/>
</dbReference>
<gene>
    <name evidence="4" type="ORF">Aau02nite_57500</name>
</gene>
<dbReference type="InterPro" id="IPR001789">
    <property type="entry name" value="Sig_transdc_resp-reg_receiver"/>
</dbReference>
<dbReference type="Gene3D" id="3.40.50.2300">
    <property type="match status" value="1"/>
</dbReference>
<dbReference type="EMBL" id="BOQL01000047">
    <property type="protein sequence ID" value="GIM73756.1"/>
    <property type="molecule type" value="Genomic_DNA"/>
</dbReference>
<accession>A0A919SKH5</accession>
<dbReference type="CDD" id="cd17546">
    <property type="entry name" value="REC_hyHK_CKI1_RcsC-like"/>
    <property type="match status" value="1"/>
</dbReference>
<dbReference type="Proteomes" id="UP000681340">
    <property type="component" value="Unassembled WGS sequence"/>
</dbReference>
<dbReference type="RefSeq" id="WP_212991677.1">
    <property type="nucleotide sequence ID" value="NZ_BAABEA010000002.1"/>
</dbReference>
<keyword evidence="5" id="KW-1185">Reference proteome</keyword>
<evidence type="ECO:0000256" key="2">
    <source>
        <dbReference type="PROSITE-ProRule" id="PRU00169"/>
    </source>
</evidence>
<dbReference type="InterPro" id="IPR011006">
    <property type="entry name" value="CheY-like_superfamily"/>
</dbReference>
<organism evidence="4 5">
    <name type="scientific">Actinoplanes auranticolor</name>
    <dbReference type="NCBI Taxonomy" id="47988"/>
    <lineage>
        <taxon>Bacteria</taxon>
        <taxon>Bacillati</taxon>
        <taxon>Actinomycetota</taxon>
        <taxon>Actinomycetes</taxon>
        <taxon>Micromonosporales</taxon>
        <taxon>Micromonosporaceae</taxon>
        <taxon>Actinoplanes</taxon>
    </lineage>
</organism>
<dbReference type="InterPro" id="IPR050595">
    <property type="entry name" value="Bact_response_regulator"/>
</dbReference>
<feature type="domain" description="Response regulatory" evidence="3">
    <location>
        <begin position="7"/>
        <end position="132"/>
    </location>
</feature>
<evidence type="ECO:0000256" key="1">
    <source>
        <dbReference type="ARBA" id="ARBA00022553"/>
    </source>
</evidence>
<name>A0A919SKH5_9ACTN</name>
<dbReference type="PANTHER" id="PTHR44591">
    <property type="entry name" value="STRESS RESPONSE REGULATOR PROTEIN 1"/>
    <property type="match status" value="1"/>
</dbReference>
<sequence length="141" mass="14787">MTAENPRILLVEDEELNRTLVKAVLARARIAAVRDAEVLDASTLASARTRLAAEDVDLILLDMNLPDGSGLALASELAAGTVATGRPRPTVVAVTASVLPQDREAALQAGCDGFLDKPYAAADLVATVAEHLSRRSGQDRS</sequence>
<evidence type="ECO:0000313" key="4">
    <source>
        <dbReference type="EMBL" id="GIM73756.1"/>
    </source>
</evidence>
<dbReference type="SMART" id="SM00448">
    <property type="entry name" value="REC"/>
    <property type="match status" value="1"/>
</dbReference>